<dbReference type="OrthoDB" id="66599at2759"/>
<gene>
    <name evidence="5" type="ORF">MNEG_4840</name>
</gene>
<dbReference type="GO" id="GO:0005929">
    <property type="term" value="C:cilium"/>
    <property type="evidence" value="ECO:0007669"/>
    <property type="project" value="TreeGrafter"/>
</dbReference>
<keyword evidence="6" id="KW-1185">Reference proteome</keyword>
<dbReference type="KEGG" id="mng:MNEG_4840"/>
<dbReference type="Gene3D" id="1.25.10.10">
    <property type="entry name" value="Leucine-rich Repeat Variant"/>
    <property type="match status" value="1"/>
</dbReference>
<dbReference type="InterPro" id="IPR019734">
    <property type="entry name" value="TPR_rpt"/>
</dbReference>
<dbReference type="SMART" id="SM01349">
    <property type="entry name" value="TOG"/>
    <property type="match status" value="1"/>
</dbReference>
<dbReference type="InterPro" id="IPR048739">
    <property type="entry name" value="CEP104_N"/>
</dbReference>
<dbReference type="SUPFAM" id="SSF48371">
    <property type="entry name" value="ARM repeat"/>
    <property type="match status" value="1"/>
</dbReference>
<dbReference type="PANTHER" id="PTHR13371:SF0">
    <property type="entry name" value="CENTROSOMAL PROTEIN OF 104 KDA"/>
    <property type="match status" value="1"/>
</dbReference>
<keyword evidence="1" id="KW-0802">TPR repeat</keyword>
<evidence type="ECO:0000256" key="1">
    <source>
        <dbReference type="PROSITE-ProRule" id="PRU00339"/>
    </source>
</evidence>
<evidence type="ECO:0000256" key="2">
    <source>
        <dbReference type="SAM" id="Coils"/>
    </source>
</evidence>
<organism evidence="5 6">
    <name type="scientific">Monoraphidium neglectum</name>
    <dbReference type="NCBI Taxonomy" id="145388"/>
    <lineage>
        <taxon>Eukaryota</taxon>
        <taxon>Viridiplantae</taxon>
        <taxon>Chlorophyta</taxon>
        <taxon>core chlorophytes</taxon>
        <taxon>Chlorophyceae</taxon>
        <taxon>CS clade</taxon>
        <taxon>Sphaeropleales</taxon>
        <taxon>Selenastraceae</taxon>
        <taxon>Monoraphidium</taxon>
    </lineage>
</organism>
<feature type="compositionally biased region" description="Gly residues" evidence="3">
    <location>
        <begin position="272"/>
        <end position="287"/>
    </location>
</feature>
<feature type="region of interest" description="Disordered" evidence="3">
    <location>
        <begin position="271"/>
        <end position="322"/>
    </location>
</feature>
<evidence type="ECO:0000313" key="5">
    <source>
        <dbReference type="EMBL" id="KIZ03119.1"/>
    </source>
</evidence>
<feature type="compositionally biased region" description="Gly residues" evidence="3">
    <location>
        <begin position="311"/>
        <end position="322"/>
    </location>
</feature>
<dbReference type="PANTHER" id="PTHR13371">
    <property type="entry name" value="GLYCINE-, GLUTAMATE-, THIENYLCYCLOHEXYLPIPERIDINE-BINDING PROTEIN"/>
    <property type="match status" value="1"/>
</dbReference>
<dbReference type="RefSeq" id="XP_013902138.1">
    <property type="nucleotide sequence ID" value="XM_014046684.1"/>
</dbReference>
<feature type="repeat" description="TPR" evidence="1">
    <location>
        <begin position="830"/>
        <end position="863"/>
    </location>
</feature>
<dbReference type="SUPFAM" id="SSF48452">
    <property type="entry name" value="TPR-like"/>
    <property type="match status" value="1"/>
</dbReference>
<dbReference type="EMBL" id="KK100911">
    <property type="protein sequence ID" value="KIZ03119.1"/>
    <property type="molecule type" value="Genomic_DNA"/>
</dbReference>
<name>A0A0D2L8I1_9CHLO</name>
<dbReference type="GeneID" id="25737717"/>
<keyword evidence="2" id="KW-0175">Coiled coil</keyword>
<proteinExistence type="predicted"/>
<sequence length="923" mass="93101">MAPLRLNTIQIPTKVEVYIAPPGSEQQQQHDGATAAPPSLPSKRLGYLSFDSNERSGHQARELKSVHVSVDAVALRLVVHRCHVNKLNIYNQVGIVALNLIGEPLVPAPPPPPGGGAAYLDVGQQPVGEVGYYNRAAADMADLNLDMHVDSVTAAKIRDLGRLKEAAVAAEEYDEAKRLKACIERLKAVGQKVAQLEARKRAAVEREDYDLAKALKSDIDKLRAAGDGAAMSEAGPPGGNGGGPGALGGGGGGGRVGDDVIARVLGKTRSVGPGGAAGGGGGGGIGAHLGAEPSGAGLDGDGAPAGPPSPGGGLPGGGEASAGVLGGGGGWAGEADGSGIVGAPASVMRRNSGYYAYEERPAVARGALALASEGGGGGAPGFGDEAGLVDADPSAVSAAALFGGSGGGGGPGSGATVEAPAPPGWPQELPPPEPVAGAAAKEAEAVAELAGDYVAAAFFSRNWQLRDAGIAWVTDLVRNGKVSGADKRDLARSLARLAAKAMKDKVPNVFLSSTGLLQALVEAMAGGGRDVAGAVEQALPVLIERLSDNNARLRDGSRDALLALAHNRESGLRYSAGNAALLKPVKSQTAWRPVLSTLQLLQDLVPVIGVCQGGGATRSSAGGGQSGSGQSGGAEGLDLGELMDYVGRAFGSANADVRGAAVKVAVLAHDAAGPAVRRLLPRDLNPKIRAQLDAALGVEAGSPPLAAAAAAATPPPKARTTPAPKAASSATKQPPTRASAGGKAAAGAGRKPGGGGGGGGGGAPQQQHHQQQPLPPHLQHSHDAHAQQRHQQQAGPNGGGGEGMPDDPAPFEAELRSREKQYGANHPAVAESCSNLAILFNQRGEYGRAQPLYERALRIYEGSYGPDHQEVAHTLTDLAVLHLEQGEDEVGRPLLERALDIQERALGPDHPDVVAIRDVLNSE</sequence>
<evidence type="ECO:0000259" key="4">
    <source>
        <dbReference type="SMART" id="SM01349"/>
    </source>
</evidence>
<dbReference type="Proteomes" id="UP000054498">
    <property type="component" value="Unassembled WGS sequence"/>
</dbReference>
<feature type="compositionally biased region" description="Low complexity" evidence="3">
    <location>
        <begin position="288"/>
        <end position="304"/>
    </location>
</feature>
<feature type="region of interest" description="Disordered" evidence="3">
    <location>
        <begin position="228"/>
        <end position="253"/>
    </location>
</feature>
<evidence type="ECO:0000313" key="6">
    <source>
        <dbReference type="Proteomes" id="UP000054498"/>
    </source>
</evidence>
<dbReference type="Gene3D" id="1.25.40.10">
    <property type="entry name" value="Tetratricopeptide repeat domain"/>
    <property type="match status" value="1"/>
</dbReference>
<feature type="compositionally biased region" description="Gly residues" evidence="3">
    <location>
        <begin position="750"/>
        <end position="763"/>
    </location>
</feature>
<dbReference type="Pfam" id="PF21040">
    <property type="entry name" value="CEP104-like_TOG"/>
    <property type="match status" value="1"/>
</dbReference>
<dbReference type="PRINTS" id="PR00381">
    <property type="entry name" value="KINESINLIGHT"/>
</dbReference>
<dbReference type="InterPro" id="IPR034085">
    <property type="entry name" value="TOG"/>
</dbReference>
<feature type="region of interest" description="Disordered" evidence="3">
    <location>
        <begin position="707"/>
        <end position="810"/>
    </location>
</feature>
<feature type="compositionally biased region" description="Low complexity" evidence="3">
    <location>
        <begin position="707"/>
        <end position="749"/>
    </location>
</feature>
<feature type="compositionally biased region" description="Gly residues" evidence="3">
    <location>
        <begin position="236"/>
        <end position="253"/>
    </location>
</feature>
<dbReference type="Pfam" id="PF13424">
    <property type="entry name" value="TPR_12"/>
    <property type="match status" value="1"/>
</dbReference>
<accession>A0A0D2L8I1</accession>
<dbReference type="InterPro" id="IPR016024">
    <property type="entry name" value="ARM-type_fold"/>
</dbReference>
<protein>
    <submittedName>
        <fullName evidence="5">Nephrocystin-3</fullName>
    </submittedName>
</protein>
<dbReference type="Pfam" id="PF21038">
    <property type="entry name" value="CEP104_N"/>
    <property type="match status" value="1"/>
</dbReference>
<dbReference type="InterPro" id="IPR011989">
    <property type="entry name" value="ARM-like"/>
</dbReference>
<dbReference type="PROSITE" id="PS50005">
    <property type="entry name" value="TPR"/>
    <property type="match status" value="1"/>
</dbReference>
<reference evidence="5 6" key="1">
    <citation type="journal article" date="2013" name="BMC Genomics">
        <title>Reconstruction of the lipid metabolism for the microalga Monoraphidium neglectum from its genome sequence reveals characteristics suitable for biofuel production.</title>
        <authorList>
            <person name="Bogen C."/>
            <person name="Al-Dilaimi A."/>
            <person name="Albersmeier A."/>
            <person name="Wichmann J."/>
            <person name="Grundmann M."/>
            <person name="Rupp O."/>
            <person name="Lauersen K.J."/>
            <person name="Blifernez-Klassen O."/>
            <person name="Kalinowski J."/>
            <person name="Goesmann A."/>
            <person name="Mussgnug J.H."/>
            <person name="Kruse O."/>
        </authorList>
    </citation>
    <scope>NUCLEOTIDE SEQUENCE [LARGE SCALE GENOMIC DNA]</scope>
    <source>
        <strain evidence="5 6">SAG 48.87</strain>
    </source>
</reference>
<dbReference type="InterPro" id="IPR011990">
    <property type="entry name" value="TPR-like_helical_dom_sf"/>
</dbReference>
<feature type="coiled-coil region" evidence="2">
    <location>
        <begin position="179"/>
        <end position="206"/>
    </location>
</feature>
<evidence type="ECO:0000256" key="3">
    <source>
        <dbReference type="SAM" id="MobiDB-lite"/>
    </source>
</evidence>
<dbReference type="AlphaFoldDB" id="A0A0D2L8I1"/>
<feature type="domain" description="TOG" evidence="4">
    <location>
        <begin position="441"/>
        <end position="706"/>
    </location>
</feature>
<dbReference type="InterPro" id="IPR052607">
    <property type="entry name" value="CEP104-like"/>
</dbReference>